<evidence type="ECO:0000313" key="3">
    <source>
        <dbReference type="Proteomes" id="UP000260983"/>
    </source>
</evidence>
<dbReference type="InterPro" id="IPR058848">
    <property type="entry name" value="Ulvan_lyase_C"/>
</dbReference>
<dbReference type="RefSeq" id="WP_117724620.1">
    <property type="nucleotide sequence ID" value="NZ_QSUL01000009.1"/>
</dbReference>
<dbReference type="Proteomes" id="UP000260983">
    <property type="component" value="Unassembled WGS sequence"/>
</dbReference>
<dbReference type="Gene3D" id="1.50.10.100">
    <property type="entry name" value="Chondroitin AC/alginate lyase"/>
    <property type="match status" value="1"/>
</dbReference>
<comment type="caution">
    <text evidence="2">The sequence shown here is derived from an EMBL/GenBank/DDBJ whole genome shotgun (WGS) entry which is preliminary data.</text>
</comment>
<dbReference type="Pfam" id="PF26374">
    <property type="entry name" value="Ulvan_lyaseC"/>
    <property type="match status" value="1"/>
</dbReference>
<dbReference type="AlphaFoldDB" id="A0A3E5B9I3"/>
<dbReference type="EMBL" id="QSUL01000009">
    <property type="protein sequence ID" value="RGN34241.1"/>
    <property type="molecule type" value="Genomic_DNA"/>
</dbReference>
<organism evidence="2 3">
    <name type="scientific">Bacteroides oleiciplenus</name>
    <dbReference type="NCBI Taxonomy" id="626931"/>
    <lineage>
        <taxon>Bacteria</taxon>
        <taxon>Pseudomonadati</taxon>
        <taxon>Bacteroidota</taxon>
        <taxon>Bacteroidia</taxon>
        <taxon>Bacteroidales</taxon>
        <taxon>Bacteroidaceae</taxon>
        <taxon>Bacteroides</taxon>
    </lineage>
</organism>
<protein>
    <recommendedName>
        <fullName evidence="1">Endo-acting ulvan lyase C-terminal domain-containing protein</fullName>
    </recommendedName>
</protein>
<proteinExistence type="predicted"/>
<evidence type="ECO:0000259" key="1">
    <source>
        <dbReference type="Pfam" id="PF26374"/>
    </source>
</evidence>
<dbReference type="InterPro" id="IPR008929">
    <property type="entry name" value="Chondroitin_lyas"/>
</dbReference>
<reference evidence="2 3" key="1">
    <citation type="submission" date="2018-08" db="EMBL/GenBank/DDBJ databases">
        <title>A genome reference for cultivated species of the human gut microbiota.</title>
        <authorList>
            <person name="Zou Y."/>
            <person name="Xue W."/>
            <person name="Luo G."/>
        </authorList>
    </citation>
    <scope>NUCLEOTIDE SEQUENCE [LARGE SCALE GENOMIC DNA]</scope>
    <source>
        <strain evidence="2 3">OM05-15BH</strain>
    </source>
</reference>
<name>A0A3E5B9I3_9BACE</name>
<dbReference type="Gene3D" id="2.70.98.70">
    <property type="match status" value="1"/>
</dbReference>
<dbReference type="SUPFAM" id="SSF48230">
    <property type="entry name" value="Chondroitin AC/alginate lyase"/>
    <property type="match status" value="1"/>
</dbReference>
<evidence type="ECO:0000313" key="2">
    <source>
        <dbReference type="EMBL" id="RGN34241.1"/>
    </source>
</evidence>
<sequence>MIKKIGIILLFQVVVSSLWAIHPRIYVSDSDRVAIKQKISDQTWAKEAFERIKHKIDPYVERHQSEPEWIVSRLAMYWKEGERYTQCYLKKETWDYGEGNAPVPTVRMPGMRTWNKYYNVPLEERSPYNKTGDMWGVNRADPSAPKVLVPYKESGHMIRSNNVEILTLAEEASFLYWLTEEEKYARFATDIFNAWLLGTYYMNPILDPGQSSKGKGGYEPGGICGYYDYEQIHDDLALHAAMVYDFTYDYLLAHPHPHLQAIGKEMTAVAGTVFKRFIDIGFVRGGKTGNWNVNGWNMLLRPILALEENEAYPDGKGRSYYLHYLTTESTPYHDAIPDILKSYDSVTGLWPESPGYSFGTISMLLDFATLLRRNGIDIIADNPVLQKAALAVFPWMDDRANMIIFGDSRGGAANFGTFEHLLTYYLQTGDTENASRVAAALNKGISTGNYQRHSADWTHICTYVAAIPESGKIDSERTSYSPHHRLITMKSEPSEENLMAVLYGGRKGYHLTPNGLALQIYGFGYALAPDASGYESYWSKDQVYHQSPTGSNTILPGYTEGEVTVRAMEPRVNDGSFVNAQSLNPYINMADMEAAEKRRVVAMIKTAPDKGYYVDIFRSDQADNDYLFHNVGKALRFETTAGQLLPLTSVDSFETTYHRGYDWFKNLRRVSCTNDFKAIWEITSGEQPMSMQMWMLGADGRELYSMEAPYTTLQKGLTPDDVSMAPAFTPTLMVRQTDNNAWDSPFAAVFEAARGSASVIGVEKLKMDRAVAALCVESEGKRKDYILSATSPDAVFSSGKHLAFQGTFGLITELPDGIEQIYMIDGQRIEKGKYAIEASKPVSVSVYRKGNEWFYSSTGRATIKLGKKVYWVEAGYHQPLK</sequence>
<feature type="domain" description="Endo-acting ulvan lyase C-terminal" evidence="1">
    <location>
        <begin position="762"/>
        <end position="841"/>
    </location>
</feature>
<gene>
    <name evidence="2" type="ORF">DXB65_14195</name>
</gene>
<accession>A0A3E5B9I3</accession>